<evidence type="ECO:0000256" key="11">
    <source>
        <dbReference type="ARBA" id="ARBA00023136"/>
    </source>
</evidence>
<evidence type="ECO:0000256" key="4">
    <source>
        <dbReference type="ARBA" id="ARBA00022452"/>
    </source>
</evidence>
<dbReference type="CDD" id="cd01347">
    <property type="entry name" value="ligand_gated_channel"/>
    <property type="match status" value="1"/>
</dbReference>
<dbReference type="InterPro" id="IPR010105">
    <property type="entry name" value="TonB_sidphr_rcpt"/>
</dbReference>
<keyword evidence="13 14" id="KW-0998">Cell outer membrane</keyword>
<dbReference type="PROSITE" id="PS52016">
    <property type="entry name" value="TONB_DEPENDENT_REC_3"/>
    <property type="match status" value="1"/>
</dbReference>
<name>A0A1G7EBA2_9BURK</name>
<evidence type="ECO:0000313" key="19">
    <source>
        <dbReference type="Proteomes" id="UP000198781"/>
    </source>
</evidence>
<dbReference type="SMART" id="SM00965">
    <property type="entry name" value="STN"/>
    <property type="match status" value="1"/>
</dbReference>
<dbReference type="FunFam" id="2.170.130.10:FF:000001">
    <property type="entry name" value="Catecholate siderophore TonB-dependent receptor"/>
    <property type="match status" value="1"/>
</dbReference>
<keyword evidence="11 14" id="KW-0472">Membrane</keyword>
<evidence type="ECO:0000313" key="18">
    <source>
        <dbReference type="EMBL" id="SDE60962.1"/>
    </source>
</evidence>
<evidence type="ECO:0000256" key="6">
    <source>
        <dbReference type="ARBA" id="ARBA00022692"/>
    </source>
</evidence>
<feature type="domain" description="Secretin/TonB short N-terminal" evidence="17">
    <location>
        <begin position="64"/>
        <end position="115"/>
    </location>
</feature>
<dbReference type="PANTHER" id="PTHR32552">
    <property type="entry name" value="FERRICHROME IRON RECEPTOR-RELATED"/>
    <property type="match status" value="1"/>
</dbReference>
<proteinExistence type="inferred from homology"/>
<dbReference type="Gene3D" id="2.40.170.20">
    <property type="entry name" value="TonB-dependent receptor, beta-barrel domain"/>
    <property type="match status" value="1"/>
</dbReference>
<dbReference type="GO" id="GO:0009279">
    <property type="term" value="C:cell outer membrane"/>
    <property type="evidence" value="ECO:0007669"/>
    <property type="project" value="UniProtKB-SubCell"/>
</dbReference>
<dbReference type="Pfam" id="PF07715">
    <property type="entry name" value="Plug"/>
    <property type="match status" value="1"/>
</dbReference>
<dbReference type="RefSeq" id="WP_092745935.1">
    <property type="nucleotide sequence ID" value="NZ_FMZC01000022.1"/>
</dbReference>
<dbReference type="NCBIfam" id="TIGR01783">
    <property type="entry name" value="TonB-siderophor"/>
    <property type="match status" value="1"/>
</dbReference>
<dbReference type="Proteomes" id="UP000198781">
    <property type="component" value="Unassembled WGS sequence"/>
</dbReference>
<evidence type="ECO:0000256" key="12">
    <source>
        <dbReference type="ARBA" id="ARBA00023170"/>
    </source>
</evidence>
<evidence type="ECO:0000256" key="9">
    <source>
        <dbReference type="ARBA" id="ARBA00023065"/>
    </source>
</evidence>
<evidence type="ECO:0000256" key="2">
    <source>
        <dbReference type="ARBA" id="ARBA00009810"/>
    </source>
</evidence>
<dbReference type="InterPro" id="IPR039426">
    <property type="entry name" value="TonB-dep_rcpt-like"/>
</dbReference>
<reference evidence="18 19" key="1">
    <citation type="submission" date="2016-10" db="EMBL/GenBank/DDBJ databases">
        <authorList>
            <person name="de Groot N.N."/>
        </authorList>
    </citation>
    <scope>NUCLEOTIDE SEQUENCE [LARGE SCALE GENOMIC DNA]</scope>
    <source>
        <strain evidence="18 19">DSM 16619</strain>
    </source>
</reference>
<keyword evidence="9" id="KW-0406">Ion transport</keyword>
<evidence type="ECO:0000256" key="13">
    <source>
        <dbReference type="ARBA" id="ARBA00023237"/>
    </source>
</evidence>
<dbReference type="STRING" id="187868.SAMN05192589_12252"/>
<dbReference type="SUPFAM" id="SSF56935">
    <property type="entry name" value="Porins"/>
    <property type="match status" value="1"/>
</dbReference>
<dbReference type="Gene3D" id="2.170.130.10">
    <property type="entry name" value="TonB-dependent receptor, plug domain"/>
    <property type="match status" value="1"/>
</dbReference>
<organism evidence="18 19">
    <name type="scientific">Paracidovorax valerianellae</name>
    <dbReference type="NCBI Taxonomy" id="187868"/>
    <lineage>
        <taxon>Bacteria</taxon>
        <taxon>Pseudomonadati</taxon>
        <taxon>Pseudomonadota</taxon>
        <taxon>Betaproteobacteria</taxon>
        <taxon>Burkholderiales</taxon>
        <taxon>Comamonadaceae</taxon>
        <taxon>Paracidovorax</taxon>
    </lineage>
</organism>
<protein>
    <submittedName>
        <fullName evidence="18">Iron complex outermembrane recepter protein</fullName>
    </submittedName>
</protein>
<gene>
    <name evidence="18" type="ORF">SAMN05192589_12252</name>
</gene>
<comment type="similarity">
    <text evidence="2 14 15">Belongs to the TonB-dependent receptor family.</text>
</comment>
<dbReference type="InterPro" id="IPR006311">
    <property type="entry name" value="TAT_signal"/>
</dbReference>
<evidence type="ECO:0000256" key="5">
    <source>
        <dbReference type="ARBA" id="ARBA00022496"/>
    </source>
</evidence>
<dbReference type="InterPro" id="IPR000531">
    <property type="entry name" value="Beta-barrel_TonB"/>
</dbReference>
<evidence type="ECO:0000256" key="7">
    <source>
        <dbReference type="ARBA" id="ARBA00022729"/>
    </source>
</evidence>
<feature type="signal peptide" evidence="16">
    <location>
        <begin position="1"/>
        <end position="31"/>
    </location>
</feature>
<keyword evidence="12" id="KW-0675">Receptor</keyword>
<keyword evidence="10 15" id="KW-0798">TonB box</keyword>
<dbReference type="InterPro" id="IPR012910">
    <property type="entry name" value="Plug_dom"/>
</dbReference>
<dbReference type="GO" id="GO:0015344">
    <property type="term" value="F:siderophore uptake transmembrane transporter activity"/>
    <property type="evidence" value="ECO:0007669"/>
    <property type="project" value="TreeGrafter"/>
</dbReference>
<evidence type="ECO:0000256" key="3">
    <source>
        <dbReference type="ARBA" id="ARBA00022448"/>
    </source>
</evidence>
<keyword evidence="7 16" id="KW-0732">Signal</keyword>
<evidence type="ECO:0000256" key="15">
    <source>
        <dbReference type="RuleBase" id="RU003357"/>
    </source>
</evidence>
<dbReference type="PANTHER" id="PTHR32552:SF68">
    <property type="entry name" value="FERRICHROME OUTER MEMBRANE TRANSPORTER_PHAGE RECEPTOR"/>
    <property type="match status" value="1"/>
</dbReference>
<keyword evidence="19" id="KW-1185">Reference proteome</keyword>
<keyword evidence="4 14" id="KW-1134">Transmembrane beta strand</keyword>
<keyword evidence="8" id="KW-0408">Iron</keyword>
<evidence type="ECO:0000259" key="17">
    <source>
        <dbReference type="SMART" id="SM00965"/>
    </source>
</evidence>
<evidence type="ECO:0000256" key="16">
    <source>
        <dbReference type="SAM" id="SignalP"/>
    </source>
</evidence>
<feature type="chain" id="PRO_5011597275" evidence="16">
    <location>
        <begin position="32"/>
        <end position="797"/>
    </location>
</feature>
<comment type="subcellular location">
    <subcellularLocation>
        <location evidence="1 14">Cell outer membrane</location>
        <topology evidence="1 14">Multi-pass membrane protein</topology>
    </subcellularLocation>
</comment>
<evidence type="ECO:0000256" key="14">
    <source>
        <dbReference type="PROSITE-ProRule" id="PRU01360"/>
    </source>
</evidence>
<evidence type="ECO:0000256" key="10">
    <source>
        <dbReference type="ARBA" id="ARBA00023077"/>
    </source>
</evidence>
<dbReference type="GO" id="GO:0038023">
    <property type="term" value="F:signaling receptor activity"/>
    <property type="evidence" value="ECO:0007669"/>
    <property type="project" value="InterPro"/>
</dbReference>
<dbReference type="InterPro" id="IPR011662">
    <property type="entry name" value="Secretin/TonB_short_N"/>
</dbReference>
<dbReference type="Gene3D" id="3.55.50.30">
    <property type="match status" value="1"/>
</dbReference>
<dbReference type="EMBL" id="FMZC01000022">
    <property type="protein sequence ID" value="SDE60962.1"/>
    <property type="molecule type" value="Genomic_DNA"/>
</dbReference>
<keyword evidence="3 14" id="KW-0813">Transport</keyword>
<dbReference type="GO" id="GO:0015891">
    <property type="term" value="P:siderophore transport"/>
    <property type="evidence" value="ECO:0007669"/>
    <property type="project" value="InterPro"/>
</dbReference>
<accession>A0A1G7EBA2</accession>
<dbReference type="Pfam" id="PF00593">
    <property type="entry name" value="TonB_dep_Rec_b-barrel"/>
    <property type="match status" value="1"/>
</dbReference>
<keyword evidence="6 14" id="KW-0812">Transmembrane</keyword>
<evidence type="ECO:0000256" key="1">
    <source>
        <dbReference type="ARBA" id="ARBA00004571"/>
    </source>
</evidence>
<evidence type="ECO:0000256" key="8">
    <source>
        <dbReference type="ARBA" id="ARBA00023004"/>
    </source>
</evidence>
<dbReference type="OrthoDB" id="127311at2"/>
<keyword evidence="5" id="KW-0410">Iron transport</keyword>
<dbReference type="InterPro" id="IPR036942">
    <property type="entry name" value="Beta-barrel_TonB_sf"/>
</dbReference>
<sequence>MPAFPRHTLLGAALAAAFGTLLAGASPAALAQAAPAVAPQAFEVKVAAQPLASALAELSRQTGVPVFASGDLVAGTESRPVSGRLTVEQALQSILAGSTLEASSAAGGGFAIRRASRQAASGTLSTVVVKAGADTERPEGPVNGYVAQRSRTATKTDTALLETPQSISVIGRTEMDARGSLDLMDIVAQTPGVSVAAYGPDNRGWEYIALRGFPGNTSSYRDGLPQTQFGVVYRMTEPYGLERVEVLRGPSSVLFGQGDAGGVINRVSKAPSADATREIEVQVGSFNRKQLAFDVGGALSEGSDLSFRLVGVGLDSNDQDRYPNGDRINRTHVYLAPSLRWQPSAATSFTLLGEFLKDKSGEDPYYANFFGPDGNLRHVKYGDPSFSRFQQDQSSLGYQFEHTLSSGWTVRQNARYTDIALERNALWADSVLADGHTISRSTRSWDDGLKQGSIDTQIQGKVRTGTVEHTLLFGLDWNRIEGTALRFRGTGPNLDLLNPVYGMAVPAPTTPLSNFTQKTDQIGFYAQDQIRLGDRWVATLGGRQDHVKSTTDNRLSAQQRTTQSDDAFSGRVGVNYLLGGGWSPYASYAESFLPTSGVDANNNPFKPSRGKQVEVGIKYQPEGGKSLFTAAVFDLRKTNVVTYDSITSDARQIGKQRSRGLELEAKAELARGLSATASFTVLNLKVLESADTSERGKIPPTVPKQTASLWLDYAIGGGFGVGAGVNYVGERQNDEANTSAEGGFTLLNASLRYDQGPWRFGLNATNLLDRKYNTICYHRECYMGRERTLTATAKYRW</sequence>
<dbReference type="AlphaFoldDB" id="A0A1G7EBA2"/>
<dbReference type="InterPro" id="IPR037066">
    <property type="entry name" value="Plug_dom_sf"/>
</dbReference>
<dbReference type="PROSITE" id="PS51318">
    <property type="entry name" value="TAT"/>
    <property type="match status" value="1"/>
</dbReference>